<dbReference type="EMBL" id="MU006718">
    <property type="protein sequence ID" value="KAF2627168.1"/>
    <property type="molecule type" value="Genomic_DNA"/>
</dbReference>
<evidence type="ECO:0000313" key="1">
    <source>
        <dbReference type="EMBL" id="KAF2627168.1"/>
    </source>
</evidence>
<gene>
    <name evidence="1" type="ORF">BU25DRAFT_448907</name>
</gene>
<proteinExistence type="predicted"/>
<protein>
    <submittedName>
        <fullName evidence="1">Uncharacterized protein</fullName>
    </submittedName>
</protein>
<accession>A0ACB6RZG5</accession>
<sequence length="170" mass="19363">MPVVGGKRDDWERRCVLEGAEWVYEAVRECWGVIMGENLMEEENDDGVGLEAGDRRNSRRGYEVHGYAEEMDRDGEDRATEDVRNNGAEHRTPQDEVESERGLGTEGSGRAPGTIEFDELDDDDEIEPDEGEDESKEMERDGAEAQVVICLLRLLRRWTEMQIEKAVKEA</sequence>
<dbReference type="Proteomes" id="UP000799754">
    <property type="component" value="Unassembled WGS sequence"/>
</dbReference>
<evidence type="ECO:0000313" key="2">
    <source>
        <dbReference type="Proteomes" id="UP000799754"/>
    </source>
</evidence>
<organism evidence="1 2">
    <name type="scientific">Macroventuria anomochaeta</name>
    <dbReference type="NCBI Taxonomy" id="301207"/>
    <lineage>
        <taxon>Eukaryota</taxon>
        <taxon>Fungi</taxon>
        <taxon>Dikarya</taxon>
        <taxon>Ascomycota</taxon>
        <taxon>Pezizomycotina</taxon>
        <taxon>Dothideomycetes</taxon>
        <taxon>Pleosporomycetidae</taxon>
        <taxon>Pleosporales</taxon>
        <taxon>Pleosporineae</taxon>
        <taxon>Didymellaceae</taxon>
        <taxon>Macroventuria</taxon>
    </lineage>
</organism>
<reference evidence="1" key="1">
    <citation type="journal article" date="2020" name="Stud. Mycol.">
        <title>101 Dothideomycetes genomes: a test case for predicting lifestyles and emergence of pathogens.</title>
        <authorList>
            <person name="Haridas S."/>
            <person name="Albert R."/>
            <person name="Binder M."/>
            <person name="Bloem J."/>
            <person name="Labutti K."/>
            <person name="Salamov A."/>
            <person name="Andreopoulos B."/>
            <person name="Baker S."/>
            <person name="Barry K."/>
            <person name="Bills G."/>
            <person name="Bluhm B."/>
            <person name="Cannon C."/>
            <person name="Castanera R."/>
            <person name="Culley D."/>
            <person name="Daum C."/>
            <person name="Ezra D."/>
            <person name="Gonzalez J."/>
            <person name="Henrissat B."/>
            <person name="Kuo A."/>
            <person name="Liang C."/>
            <person name="Lipzen A."/>
            <person name="Lutzoni F."/>
            <person name="Magnuson J."/>
            <person name="Mondo S."/>
            <person name="Nolan M."/>
            <person name="Ohm R."/>
            <person name="Pangilinan J."/>
            <person name="Park H.-J."/>
            <person name="Ramirez L."/>
            <person name="Alfaro M."/>
            <person name="Sun H."/>
            <person name="Tritt A."/>
            <person name="Yoshinaga Y."/>
            <person name="Zwiers L.-H."/>
            <person name="Turgeon B."/>
            <person name="Goodwin S."/>
            <person name="Spatafora J."/>
            <person name="Crous P."/>
            <person name="Grigoriev I."/>
        </authorList>
    </citation>
    <scope>NUCLEOTIDE SEQUENCE</scope>
    <source>
        <strain evidence="1">CBS 525.71</strain>
    </source>
</reference>
<comment type="caution">
    <text evidence="1">The sequence shown here is derived from an EMBL/GenBank/DDBJ whole genome shotgun (WGS) entry which is preliminary data.</text>
</comment>
<name>A0ACB6RZG5_9PLEO</name>
<keyword evidence="2" id="KW-1185">Reference proteome</keyword>